<keyword evidence="3" id="KW-1185">Reference proteome</keyword>
<dbReference type="EMBL" id="UFUW01000001">
    <property type="protein sequence ID" value="SUX22893.1"/>
    <property type="molecule type" value="Genomic_DNA"/>
</dbReference>
<evidence type="ECO:0000313" key="3">
    <source>
        <dbReference type="Proteomes" id="UP000254572"/>
    </source>
</evidence>
<feature type="region of interest" description="Disordered" evidence="1">
    <location>
        <begin position="35"/>
        <end position="59"/>
    </location>
</feature>
<accession>A0A381E861</accession>
<organism evidence="2 3">
    <name type="scientific">Cardiobacterium valvarum</name>
    <dbReference type="NCBI Taxonomy" id="194702"/>
    <lineage>
        <taxon>Bacteria</taxon>
        <taxon>Pseudomonadati</taxon>
        <taxon>Pseudomonadota</taxon>
        <taxon>Gammaproteobacteria</taxon>
        <taxon>Cardiobacteriales</taxon>
        <taxon>Cardiobacteriaceae</taxon>
        <taxon>Cardiobacterium</taxon>
    </lineage>
</organism>
<proteinExistence type="predicted"/>
<gene>
    <name evidence="2" type="ORF">NCTC13294_01367</name>
</gene>
<evidence type="ECO:0000256" key="1">
    <source>
        <dbReference type="SAM" id="MobiDB-lite"/>
    </source>
</evidence>
<sequence>MRNMRQLVNGCWAVMPPSCPTSSLTSSVYPASVPETMPQPTAAGDTPAVTVLDGKSAGR</sequence>
<name>A0A381E861_9GAMM</name>
<dbReference type="Proteomes" id="UP000254572">
    <property type="component" value="Unassembled WGS sequence"/>
</dbReference>
<dbReference type="RefSeq" id="WP_147293479.1">
    <property type="nucleotide sequence ID" value="NZ_JBHLZC010000005.1"/>
</dbReference>
<reference evidence="2 3" key="1">
    <citation type="submission" date="2018-06" db="EMBL/GenBank/DDBJ databases">
        <authorList>
            <consortium name="Pathogen Informatics"/>
            <person name="Doyle S."/>
        </authorList>
    </citation>
    <scope>NUCLEOTIDE SEQUENCE [LARGE SCALE GENOMIC DNA]</scope>
    <source>
        <strain evidence="2 3">NCTC13294</strain>
    </source>
</reference>
<protein>
    <submittedName>
        <fullName evidence="2">Uncharacterized protein</fullName>
    </submittedName>
</protein>
<dbReference type="AlphaFoldDB" id="A0A381E861"/>
<evidence type="ECO:0000313" key="2">
    <source>
        <dbReference type="EMBL" id="SUX22893.1"/>
    </source>
</evidence>